<accession>A0A0B6ZLW6</accession>
<sequence>MLIKCSEEMIATSVISSIQSPNSNRKQHLMMICRLNKVNKRINNRIDHKRWEAKLWRSMIANSQQ</sequence>
<evidence type="ECO:0000313" key="1">
    <source>
        <dbReference type="EMBL" id="CEK69467.1"/>
    </source>
</evidence>
<name>A0A0B6ZLW6_9EUPU</name>
<evidence type="ECO:0000313" key="2">
    <source>
        <dbReference type="EMBL" id="CEK69468.1"/>
    </source>
</evidence>
<proteinExistence type="predicted"/>
<dbReference type="AlphaFoldDB" id="A0A0B6ZLW6"/>
<reference evidence="2" key="1">
    <citation type="submission" date="2014-12" db="EMBL/GenBank/DDBJ databases">
        <title>Insight into the proteome of Arion vulgaris.</title>
        <authorList>
            <person name="Aradska J."/>
            <person name="Bulat T."/>
            <person name="Smidak R."/>
            <person name="Sarate P."/>
            <person name="Gangsoo J."/>
            <person name="Sialana F."/>
            <person name="Bilban M."/>
            <person name="Lubec G."/>
        </authorList>
    </citation>
    <scope>NUCLEOTIDE SEQUENCE</scope>
    <source>
        <tissue evidence="2">Skin</tissue>
    </source>
</reference>
<gene>
    <name evidence="2" type="primary">ORF70313</name>
    <name evidence="1" type="synonym">ORF70310</name>
</gene>
<protein>
    <submittedName>
        <fullName evidence="2">Uncharacterized protein</fullName>
    </submittedName>
</protein>
<organism evidence="2">
    <name type="scientific">Arion vulgaris</name>
    <dbReference type="NCBI Taxonomy" id="1028688"/>
    <lineage>
        <taxon>Eukaryota</taxon>
        <taxon>Metazoa</taxon>
        <taxon>Spiralia</taxon>
        <taxon>Lophotrochozoa</taxon>
        <taxon>Mollusca</taxon>
        <taxon>Gastropoda</taxon>
        <taxon>Heterobranchia</taxon>
        <taxon>Euthyneura</taxon>
        <taxon>Panpulmonata</taxon>
        <taxon>Eupulmonata</taxon>
        <taxon>Stylommatophora</taxon>
        <taxon>Helicina</taxon>
        <taxon>Arionoidea</taxon>
        <taxon>Arionidae</taxon>
        <taxon>Arion</taxon>
    </lineage>
</organism>
<dbReference type="EMBL" id="HACG01022602">
    <property type="protein sequence ID" value="CEK69467.1"/>
    <property type="molecule type" value="Transcribed_RNA"/>
</dbReference>
<dbReference type="EMBL" id="HACG01022603">
    <property type="protein sequence ID" value="CEK69468.1"/>
    <property type="molecule type" value="Transcribed_RNA"/>
</dbReference>